<protein>
    <submittedName>
        <fullName evidence="1">Uncharacterized protein</fullName>
    </submittedName>
</protein>
<reference evidence="1 2" key="1">
    <citation type="submission" date="2014-04" db="EMBL/GenBank/DDBJ databases">
        <title>Whole genome of Muricauda olearia.</title>
        <authorList>
            <person name="Zhang X.-H."/>
            <person name="Tang K."/>
        </authorList>
    </citation>
    <scope>NUCLEOTIDE SEQUENCE [LARGE SCALE GENOMIC DNA]</scope>
    <source>
        <strain evidence="1 2">Th120</strain>
    </source>
</reference>
<proteinExistence type="predicted"/>
<gene>
    <name evidence="1" type="ORF">DN53_13055</name>
</gene>
<dbReference type="AlphaFoldDB" id="A0A444VLT0"/>
<evidence type="ECO:0000313" key="1">
    <source>
        <dbReference type="EMBL" id="RYC51751.1"/>
    </source>
</evidence>
<organism evidence="1 2">
    <name type="scientific">Flagellimonas olearia</name>
    <dbReference type="NCBI Taxonomy" id="552546"/>
    <lineage>
        <taxon>Bacteria</taxon>
        <taxon>Pseudomonadati</taxon>
        <taxon>Bacteroidota</taxon>
        <taxon>Flavobacteriia</taxon>
        <taxon>Flavobacteriales</taxon>
        <taxon>Flavobacteriaceae</taxon>
        <taxon>Flagellimonas</taxon>
    </lineage>
</organism>
<dbReference type="EMBL" id="JJMP01000004">
    <property type="protein sequence ID" value="RYC51751.1"/>
    <property type="molecule type" value="Genomic_DNA"/>
</dbReference>
<dbReference type="Proteomes" id="UP000290261">
    <property type="component" value="Unassembled WGS sequence"/>
</dbReference>
<accession>A0A444VLT0</accession>
<name>A0A444VLT0_9FLAO</name>
<dbReference type="RefSeq" id="WP_129654183.1">
    <property type="nucleotide sequence ID" value="NZ_ML142909.1"/>
</dbReference>
<evidence type="ECO:0000313" key="2">
    <source>
        <dbReference type="Proteomes" id="UP000290261"/>
    </source>
</evidence>
<keyword evidence="2" id="KW-1185">Reference proteome</keyword>
<comment type="caution">
    <text evidence="1">The sequence shown here is derived from an EMBL/GenBank/DDBJ whole genome shotgun (WGS) entry which is preliminary data.</text>
</comment>
<sequence length="413" mass="48171">MKVGERKKVGYRDFPINDNGVSVKKALKLIENSDHYEKLYDCFKISGIEDEFIPVTGANSLVNDVLAIDSKFTKFDVATKLKNVRCEKILDKKSAIIEISNIEDEDILKITESDLIAGTTKYSVKSEFLDLFSADKFLNYCHDNEYDDIIQTNLKSLDKKNSENDYQKQFRFLIDKDNNYFVRAITSVSRYKDYNIKFSVFVALISIHQIMKSQKEEYMVRYYTCSESDIRIVFTRMNYKKLMKGLEVGFELELVNDEIKRDAVKFNGLFSLNFGKEDNLIIKPNLNAKMASFSHQVGVDKVVGILQNLAEAINEFVNTIHKDAEYIKKAQSPQDLKNYLFDKVKKSKQKEFREKYRKQVQAFIQKENVNTIFQLLDLMNKVDLMIDDSDIKAKDFWRHKLYEILVESKKPNA</sequence>